<dbReference type="PANTHER" id="PTHR35794:SF2">
    <property type="entry name" value="CELL DIVISION PROTEIN DIVIVA"/>
    <property type="match status" value="1"/>
</dbReference>
<proteinExistence type="inferred from homology"/>
<keyword evidence="4" id="KW-0963">Cytoplasm</keyword>
<dbReference type="eggNOG" id="COG3599">
    <property type="taxonomic scope" value="Bacteria"/>
</dbReference>
<organism evidence="9 10">
    <name type="scientific">Actinomyces viscosus C505</name>
    <dbReference type="NCBI Taxonomy" id="562973"/>
    <lineage>
        <taxon>Bacteria</taxon>
        <taxon>Bacillati</taxon>
        <taxon>Actinomycetota</taxon>
        <taxon>Actinomycetes</taxon>
        <taxon>Actinomycetales</taxon>
        <taxon>Actinomycetaceae</taxon>
        <taxon>Actinomyces</taxon>
    </lineage>
</organism>
<evidence type="ECO:0000256" key="6">
    <source>
        <dbReference type="ARBA" id="ARBA00023054"/>
    </source>
</evidence>
<dbReference type="InterPro" id="IPR007793">
    <property type="entry name" value="DivIVA_fam"/>
</dbReference>
<evidence type="ECO:0000256" key="5">
    <source>
        <dbReference type="ARBA" id="ARBA00022618"/>
    </source>
</evidence>
<sequence>MTLLTADDVLTVKFEVSSFKEGYKQDEVDVFLDDVTTTIREFEERLGTSQESSGPSLRKAEILLTAEGVRNIRFSTTRWSGYRIDQVDAFIVQVLATMEALEAQVRTSSFAGQPGAGAGAAYGGAYGSGAYGMSPAQTGYAPGGTDGTGDAQYAEAIAQRDQYIAQLQQENAYLRAELESAQRRLGTTGY</sequence>
<dbReference type="EMBL" id="ACRE02000036">
    <property type="protein sequence ID" value="EGE36931.1"/>
    <property type="molecule type" value="Genomic_DNA"/>
</dbReference>
<evidence type="ECO:0000256" key="4">
    <source>
        <dbReference type="ARBA" id="ARBA00022490"/>
    </source>
</evidence>
<dbReference type="RefSeq" id="WP_003789156.1">
    <property type="nucleotide sequence ID" value="NZ_KI391968.1"/>
</dbReference>
<evidence type="ECO:0000256" key="2">
    <source>
        <dbReference type="ARBA" id="ARBA00009008"/>
    </source>
</evidence>
<keyword evidence="6" id="KW-0175">Coiled coil</keyword>
<evidence type="ECO:0000256" key="7">
    <source>
        <dbReference type="ARBA" id="ARBA00023306"/>
    </source>
</evidence>
<evidence type="ECO:0000256" key="3">
    <source>
        <dbReference type="ARBA" id="ARBA00018787"/>
    </source>
</evidence>
<keyword evidence="7" id="KW-0131">Cell cycle</keyword>
<dbReference type="Gene3D" id="6.10.250.660">
    <property type="match status" value="2"/>
</dbReference>
<evidence type="ECO:0000256" key="8">
    <source>
        <dbReference type="ARBA" id="ARBA00031737"/>
    </source>
</evidence>
<comment type="caution">
    <text evidence="9">The sequence shown here is derived from an EMBL/GenBank/DDBJ whole genome shotgun (WGS) entry which is preliminary data.</text>
</comment>
<dbReference type="HOGENOM" id="CLU_1507537_0_0_11"/>
<comment type="similarity">
    <text evidence="2">Belongs to the DivIVA family.</text>
</comment>
<evidence type="ECO:0000313" key="10">
    <source>
        <dbReference type="Proteomes" id="UP000004668"/>
    </source>
</evidence>
<dbReference type="GO" id="GO:0051301">
    <property type="term" value="P:cell division"/>
    <property type="evidence" value="ECO:0007669"/>
    <property type="project" value="UniProtKB-KW"/>
</dbReference>
<dbReference type="InterPro" id="IPR019933">
    <property type="entry name" value="DivIVA_domain"/>
</dbReference>
<dbReference type="PANTHER" id="PTHR35794">
    <property type="entry name" value="CELL DIVISION PROTEIN DIVIVA"/>
    <property type="match status" value="1"/>
</dbReference>
<comment type="subcellular location">
    <subcellularLocation>
        <location evidence="1">Cytoplasm</location>
    </subcellularLocation>
</comment>
<dbReference type="NCBIfam" id="TIGR03544">
    <property type="entry name" value="DivI1A_domain"/>
    <property type="match status" value="2"/>
</dbReference>
<accession>F2V0T3</accession>
<dbReference type="GO" id="GO:0005737">
    <property type="term" value="C:cytoplasm"/>
    <property type="evidence" value="ECO:0007669"/>
    <property type="project" value="UniProtKB-SubCell"/>
</dbReference>
<dbReference type="Proteomes" id="UP000004668">
    <property type="component" value="Unassembled WGS sequence"/>
</dbReference>
<gene>
    <name evidence="9" type="ORF">HMPREF0059_02294</name>
</gene>
<protein>
    <recommendedName>
        <fullName evidence="3">Cell wall synthesis protein Wag31</fullName>
    </recommendedName>
    <alternativeName>
        <fullName evidence="8">Antigen 84</fullName>
    </alternativeName>
</protein>
<reference evidence="9 10" key="2">
    <citation type="submission" date="2011-10" db="EMBL/GenBank/DDBJ databases">
        <title>The Genome Sequence of Actinomyces viscosus C505.</title>
        <authorList>
            <consortium name="The Broad Institute Genome Sequencing Platform"/>
            <consortium name="The Broad Institute Genome Sequencing Center for Infectious Disease"/>
            <person name="Earl A."/>
            <person name="Ward D."/>
            <person name="Feldgarden M."/>
            <person name="Gevers D."/>
            <person name="Sibley C.D."/>
            <person name="Field T.R."/>
            <person name="Grinwis M."/>
            <person name="Eshaghurshan C.S."/>
            <person name="Surette M.G."/>
            <person name="Young S.K."/>
            <person name="Zeng Q."/>
            <person name="Gargeya S."/>
            <person name="Fitzgerald M."/>
            <person name="Haas B."/>
            <person name="Abouelleil A."/>
            <person name="Alvarado L."/>
            <person name="Arachchi H.M."/>
            <person name="Berlin A."/>
            <person name="Brown A."/>
            <person name="Chapman S.B."/>
            <person name="Chen Z."/>
            <person name="Dunbar C."/>
            <person name="Freedman E."/>
            <person name="Gearin G."/>
            <person name="Goldberg J."/>
            <person name="Griggs A."/>
            <person name="Gujja S."/>
            <person name="Heiman D."/>
            <person name="Howarth C."/>
            <person name="Larson L."/>
            <person name="Lui A."/>
            <person name="MacDonald P.J.P."/>
            <person name="Montmayeur A."/>
            <person name="Murphy C."/>
            <person name="Neiman D."/>
            <person name="Pearson M."/>
            <person name="Priest M."/>
            <person name="Roberts A."/>
            <person name="Saif S."/>
            <person name="Shea T."/>
            <person name="Shenoy N."/>
            <person name="Sisk P."/>
            <person name="Stolte C."/>
            <person name="Sykes S."/>
            <person name="Wortman J."/>
            <person name="Nusbaum C."/>
            <person name="Birren B."/>
        </authorList>
    </citation>
    <scope>NUCLEOTIDE SEQUENCE [LARGE SCALE GENOMIC DNA]</scope>
    <source>
        <strain evidence="9 10">C505</strain>
    </source>
</reference>
<reference evidence="10" key="1">
    <citation type="submission" date="2010-02" db="EMBL/GenBank/DDBJ databases">
        <title>The Genome Sequence of Prevotella oris strain C735.</title>
        <authorList>
            <consortium name="The Broad Institute Genome Sequencing Platform"/>
            <person name="Ward D."/>
            <person name="Feldgarden M."/>
            <person name="Earl A."/>
            <person name="Young S.K."/>
            <person name="Zeng Q."/>
            <person name="Koehrsen M."/>
            <person name="Alvarado L."/>
            <person name="Berlin A."/>
            <person name="Bochicchio J."/>
            <person name="Borenstein D."/>
            <person name="Chapman S.B."/>
            <person name="Chen Z."/>
            <person name="Engels R."/>
            <person name="Freedman E."/>
            <person name="Gellesch M."/>
            <person name="Goldberg J."/>
            <person name="Griggs A."/>
            <person name="Gujja S."/>
            <person name="Heilman E."/>
            <person name="Heiman D."/>
            <person name="Hepburn T."/>
            <person name="Howarth C."/>
            <person name="Jen D."/>
            <person name="Larson L."/>
            <person name="Mehta T."/>
            <person name="Park D."/>
            <person name="Pearson M."/>
            <person name="Roberts A."/>
            <person name="Saif S."/>
            <person name="Shea T."/>
            <person name="Shenoy N."/>
            <person name="Sisk P."/>
            <person name="Stolte C."/>
            <person name="Sykes S."/>
            <person name="Thomson T."/>
            <person name="Walk T."/>
            <person name="White J."/>
            <person name="Yandava C."/>
            <person name="Sibley C.D."/>
            <person name="Field T.R."/>
            <person name="Grinwis M."/>
            <person name="Eshaghurshan C.S."/>
            <person name="Surette M.G."/>
            <person name="Haas B."/>
            <person name="Nusbaum C."/>
            <person name="Birren B."/>
        </authorList>
    </citation>
    <scope>NUCLEOTIDE SEQUENCE [LARGE SCALE GENOMIC DNA]</scope>
    <source>
        <strain evidence="10">C505</strain>
    </source>
</reference>
<name>F2V0T3_ACTVI</name>
<evidence type="ECO:0000256" key="1">
    <source>
        <dbReference type="ARBA" id="ARBA00004496"/>
    </source>
</evidence>
<evidence type="ECO:0000313" key="9">
    <source>
        <dbReference type="EMBL" id="EGE36931.1"/>
    </source>
</evidence>
<dbReference type="AlphaFoldDB" id="F2V0T3"/>
<keyword evidence="5" id="KW-0132">Cell division</keyword>